<dbReference type="Pfam" id="PF00072">
    <property type="entry name" value="Response_reg"/>
    <property type="match status" value="1"/>
</dbReference>
<dbReference type="PANTHER" id="PTHR41523:SF7">
    <property type="entry name" value="HISTIDINE KINASE"/>
    <property type="match status" value="1"/>
</dbReference>
<comment type="catalytic activity">
    <reaction evidence="1">
        <text>ATP + protein L-histidine = ADP + protein N-phospho-L-histidine.</text>
        <dbReference type="EC" id="2.7.13.3"/>
    </reaction>
</comment>
<evidence type="ECO:0000256" key="5">
    <source>
        <dbReference type="ARBA" id="ARBA00022741"/>
    </source>
</evidence>
<keyword evidence="5" id="KW-0547">Nucleotide-binding</keyword>
<evidence type="ECO:0000256" key="3">
    <source>
        <dbReference type="ARBA" id="ARBA00022553"/>
    </source>
</evidence>
<evidence type="ECO:0000259" key="10">
    <source>
        <dbReference type="PROSITE" id="PS50110"/>
    </source>
</evidence>
<dbReference type="GO" id="GO:0004673">
    <property type="term" value="F:protein histidine kinase activity"/>
    <property type="evidence" value="ECO:0007669"/>
    <property type="project" value="UniProtKB-EC"/>
</dbReference>
<dbReference type="SMART" id="SM00448">
    <property type="entry name" value="REC"/>
    <property type="match status" value="1"/>
</dbReference>
<dbReference type="GO" id="GO:0032259">
    <property type="term" value="P:methylation"/>
    <property type="evidence" value="ECO:0007669"/>
    <property type="project" value="UniProtKB-KW"/>
</dbReference>
<dbReference type="InterPro" id="IPR011006">
    <property type="entry name" value="CheY-like_superfamily"/>
</dbReference>
<sequence>MTIRILHLEDSKLDAELVRSYLDASGLDFAIDHADTRDGLLSALENPLDLVLADHALPGFDGVEALGICQELIPGVPFIFVSGTLGEDLAIECIRDGATDYVLKQNLRRLGPAVKRALAEAEGRRERERAEAERQATEAQLRVLVAELSHRVGNILAVVQSIALQTLRNSDGLERFEQSFLARIQSLAQTHSLLIQGDWRGASLEEVLRAELAPYQGGRPRWILEGPEIGMNPGAAITMALIFHELATNAAKYGALCDGEGQVNVIWGVEKDEEDAAPRFSLSWIERDGPPVSPPTRRGFGSRLISQVSRSMQGSARLDYDRGGLSCRIDLPSSHLVREDSAGYRAVIDQMRRSQGREADLSGARPAHG</sequence>
<reference evidence="11" key="1">
    <citation type="submission" date="2020-02" db="EMBL/GenBank/DDBJ databases">
        <authorList>
            <person name="Meier V. D."/>
        </authorList>
    </citation>
    <scope>NUCLEOTIDE SEQUENCE</scope>
    <source>
        <strain evidence="11">AVDCRST_MAG15</strain>
    </source>
</reference>
<evidence type="ECO:0000256" key="9">
    <source>
        <dbReference type="SAM" id="Coils"/>
    </source>
</evidence>
<feature type="domain" description="Response regulatory" evidence="10">
    <location>
        <begin position="4"/>
        <end position="119"/>
    </location>
</feature>
<dbReference type="InterPro" id="IPR001789">
    <property type="entry name" value="Sig_transdc_resp-reg_receiver"/>
</dbReference>
<feature type="coiled-coil region" evidence="9">
    <location>
        <begin position="118"/>
        <end position="147"/>
    </location>
</feature>
<keyword evidence="9" id="KW-0175">Coiled coil</keyword>
<evidence type="ECO:0000256" key="4">
    <source>
        <dbReference type="ARBA" id="ARBA00022679"/>
    </source>
</evidence>
<feature type="modified residue" description="4-aspartylphosphate" evidence="8">
    <location>
        <position position="54"/>
    </location>
</feature>
<dbReference type="GO" id="GO:0000160">
    <property type="term" value="P:phosphorelay signal transduction system"/>
    <property type="evidence" value="ECO:0007669"/>
    <property type="project" value="InterPro"/>
</dbReference>
<protein>
    <recommendedName>
        <fullName evidence="2">histidine kinase</fullName>
        <ecNumber evidence="2">2.7.13.3</ecNumber>
    </recommendedName>
</protein>
<dbReference type="Pfam" id="PF07536">
    <property type="entry name" value="HWE_HK"/>
    <property type="match status" value="1"/>
</dbReference>
<evidence type="ECO:0000256" key="6">
    <source>
        <dbReference type="ARBA" id="ARBA00022777"/>
    </source>
</evidence>
<accession>A0A6J4NPN4</accession>
<dbReference type="PROSITE" id="PS50110">
    <property type="entry name" value="RESPONSE_REGULATORY"/>
    <property type="match status" value="1"/>
</dbReference>
<dbReference type="SMART" id="SM00911">
    <property type="entry name" value="HWE_HK"/>
    <property type="match status" value="1"/>
</dbReference>
<dbReference type="GO" id="GO:0005524">
    <property type="term" value="F:ATP binding"/>
    <property type="evidence" value="ECO:0007669"/>
    <property type="project" value="UniProtKB-KW"/>
</dbReference>
<dbReference type="EC" id="2.7.13.3" evidence="2"/>
<keyword evidence="6" id="KW-0418">Kinase</keyword>
<keyword evidence="3 8" id="KW-0597">Phosphoprotein</keyword>
<dbReference type="Gene3D" id="3.30.565.10">
    <property type="entry name" value="Histidine kinase-like ATPase, C-terminal domain"/>
    <property type="match status" value="1"/>
</dbReference>
<evidence type="ECO:0000313" key="11">
    <source>
        <dbReference type="EMBL" id="CAA9394161.1"/>
    </source>
</evidence>
<dbReference type="Gene3D" id="3.40.50.2300">
    <property type="match status" value="1"/>
</dbReference>
<dbReference type="GO" id="GO:0008168">
    <property type="term" value="F:methyltransferase activity"/>
    <property type="evidence" value="ECO:0007669"/>
    <property type="project" value="UniProtKB-KW"/>
</dbReference>
<keyword evidence="4 11" id="KW-0808">Transferase</keyword>
<dbReference type="SUPFAM" id="SSF52172">
    <property type="entry name" value="CheY-like"/>
    <property type="match status" value="1"/>
</dbReference>
<proteinExistence type="predicted"/>
<name>A0A6J4NPN4_9RHOB</name>
<evidence type="ECO:0000256" key="7">
    <source>
        <dbReference type="ARBA" id="ARBA00022840"/>
    </source>
</evidence>
<dbReference type="CDD" id="cd00156">
    <property type="entry name" value="REC"/>
    <property type="match status" value="1"/>
</dbReference>
<gene>
    <name evidence="11" type="ORF">AVDCRST_MAG15-621</name>
</gene>
<evidence type="ECO:0000256" key="2">
    <source>
        <dbReference type="ARBA" id="ARBA00012438"/>
    </source>
</evidence>
<keyword evidence="7" id="KW-0067">ATP-binding</keyword>
<dbReference type="InterPro" id="IPR011102">
    <property type="entry name" value="Sig_transdc_His_kinase_HWE"/>
</dbReference>
<dbReference type="PANTHER" id="PTHR41523">
    <property type="entry name" value="TWO-COMPONENT SYSTEM SENSOR PROTEIN"/>
    <property type="match status" value="1"/>
</dbReference>
<dbReference type="AlphaFoldDB" id="A0A6J4NPN4"/>
<evidence type="ECO:0000256" key="8">
    <source>
        <dbReference type="PROSITE-ProRule" id="PRU00169"/>
    </source>
</evidence>
<evidence type="ECO:0000256" key="1">
    <source>
        <dbReference type="ARBA" id="ARBA00000085"/>
    </source>
</evidence>
<dbReference type="InterPro" id="IPR036890">
    <property type="entry name" value="HATPase_C_sf"/>
</dbReference>
<dbReference type="EMBL" id="CADCUU010000088">
    <property type="protein sequence ID" value="CAA9394161.1"/>
    <property type="molecule type" value="Genomic_DNA"/>
</dbReference>
<keyword evidence="11" id="KW-0489">Methyltransferase</keyword>
<organism evidence="11">
    <name type="scientific">uncultured Rubellimicrobium sp</name>
    <dbReference type="NCBI Taxonomy" id="543078"/>
    <lineage>
        <taxon>Bacteria</taxon>
        <taxon>Pseudomonadati</taxon>
        <taxon>Pseudomonadota</taxon>
        <taxon>Alphaproteobacteria</taxon>
        <taxon>Rhodobacterales</taxon>
        <taxon>Roseobacteraceae</taxon>
        <taxon>Rubellimicrobium</taxon>
        <taxon>environmental samples</taxon>
    </lineage>
</organism>